<protein>
    <submittedName>
        <fullName evidence="2">Alpha/beta hydrolase</fullName>
    </submittedName>
</protein>
<dbReference type="Gene3D" id="3.40.50.1820">
    <property type="entry name" value="alpha/beta hydrolase"/>
    <property type="match status" value="1"/>
</dbReference>
<dbReference type="PANTHER" id="PTHR43433:SF5">
    <property type="entry name" value="AB HYDROLASE-1 DOMAIN-CONTAINING PROTEIN"/>
    <property type="match status" value="1"/>
</dbReference>
<dbReference type="SUPFAM" id="SSF53474">
    <property type="entry name" value="alpha/beta-Hydrolases"/>
    <property type="match status" value="1"/>
</dbReference>
<dbReference type="PANTHER" id="PTHR43433">
    <property type="entry name" value="HYDROLASE, ALPHA/BETA FOLD FAMILY PROTEIN"/>
    <property type="match status" value="1"/>
</dbReference>
<dbReference type="EMBL" id="CP029210">
    <property type="protein sequence ID" value="AWI54835.1"/>
    <property type="molecule type" value="Genomic_DNA"/>
</dbReference>
<dbReference type="AlphaFoldDB" id="A0A2U8FUU4"/>
<dbReference type="GO" id="GO:0004806">
    <property type="term" value="F:triacylglycerol lipase activity"/>
    <property type="evidence" value="ECO:0007669"/>
    <property type="project" value="TreeGrafter"/>
</dbReference>
<organism evidence="2 3">
    <name type="scientific">Aquabacterium olei</name>
    <dbReference type="NCBI Taxonomy" id="1296669"/>
    <lineage>
        <taxon>Bacteria</taxon>
        <taxon>Pseudomonadati</taxon>
        <taxon>Pseudomonadota</taxon>
        <taxon>Betaproteobacteria</taxon>
        <taxon>Burkholderiales</taxon>
        <taxon>Aquabacterium</taxon>
    </lineage>
</organism>
<keyword evidence="2" id="KW-0378">Hydrolase</keyword>
<gene>
    <name evidence="2" type="ORF">DEH84_16475</name>
</gene>
<dbReference type="PRINTS" id="PR00111">
    <property type="entry name" value="ABHYDROLASE"/>
</dbReference>
<proteinExistence type="predicted"/>
<dbReference type="InterPro" id="IPR000073">
    <property type="entry name" value="AB_hydrolase_1"/>
</dbReference>
<dbReference type="Pfam" id="PF00561">
    <property type="entry name" value="Abhydrolase_1"/>
    <property type="match status" value="1"/>
</dbReference>
<dbReference type="Proteomes" id="UP000244892">
    <property type="component" value="Chromosome"/>
</dbReference>
<dbReference type="GO" id="GO:0046503">
    <property type="term" value="P:glycerolipid catabolic process"/>
    <property type="evidence" value="ECO:0007669"/>
    <property type="project" value="TreeGrafter"/>
</dbReference>
<name>A0A2U8FUU4_9BURK</name>
<dbReference type="InterPro" id="IPR050471">
    <property type="entry name" value="AB_hydrolase"/>
</dbReference>
<evidence type="ECO:0000313" key="2">
    <source>
        <dbReference type="EMBL" id="AWI54835.1"/>
    </source>
</evidence>
<feature type="domain" description="AB hydrolase-1" evidence="1">
    <location>
        <begin position="24"/>
        <end position="251"/>
    </location>
</feature>
<dbReference type="OrthoDB" id="9798888at2"/>
<keyword evidence="3" id="KW-1185">Reference proteome</keyword>
<evidence type="ECO:0000313" key="3">
    <source>
        <dbReference type="Proteomes" id="UP000244892"/>
    </source>
</evidence>
<dbReference type="InterPro" id="IPR029058">
    <property type="entry name" value="AB_hydrolase_fold"/>
</dbReference>
<accession>A0A2U8FUU4</accession>
<dbReference type="KEGG" id="aon:DEH84_16475"/>
<evidence type="ECO:0000259" key="1">
    <source>
        <dbReference type="Pfam" id="PF00561"/>
    </source>
</evidence>
<sequence length="270" mass="28708">MTTFASTPDGTRLALNDARGPGEPVLLVCGQGQDRHFWHGFSQALTATAPGRWRPIAVDPRGIGDSDPLPPADAGPWQTRDMAHDLIAVLDTLGLPRAHLIGFSLGGRVAQWFAVDHGDRLGALVLAGSTPGNAHGVARDPEVSAMLARGDLAALAATMVPPDWAAAHADALPGLMRRRPIALPVLRRYYEASEAHDAWAGLATAQAPTLVLHGTQDPVNVPDNGRLLAERLPHAELAWIEGARHAPFWSHLPATVDAVSAFLARHPLPR</sequence>
<dbReference type="RefSeq" id="WP_109037901.1">
    <property type="nucleotide sequence ID" value="NZ_CP029210.1"/>
</dbReference>
<reference evidence="2 3" key="1">
    <citation type="submission" date="2018-05" db="EMBL/GenBank/DDBJ databases">
        <title>complete genome sequence of Aquabacterium olei NBRC 110486.</title>
        <authorList>
            <person name="Tang B."/>
            <person name="Chang J."/>
            <person name="Zhang L."/>
            <person name="Yang H."/>
        </authorList>
    </citation>
    <scope>NUCLEOTIDE SEQUENCE [LARGE SCALE GENOMIC DNA]</scope>
    <source>
        <strain evidence="2 3">NBRC 110486</strain>
    </source>
</reference>